<name>A0A1M2W3K9_TRAPU</name>
<dbReference type="GO" id="GO:0000772">
    <property type="term" value="F:mating pheromone activity"/>
    <property type="evidence" value="ECO:0007669"/>
    <property type="project" value="InterPro"/>
</dbReference>
<sequence length="51" mass="5462">MDAFLSFDLLSTLEDVEIANYPTSSPPSSEGLPLSFEHDPGGSGHFYCVIA</sequence>
<dbReference type="AlphaFoldDB" id="A0A1M2W3K9"/>
<dbReference type="EMBL" id="MNAD01000288">
    <property type="protein sequence ID" value="OJT14431.1"/>
    <property type="molecule type" value="Genomic_DNA"/>
</dbReference>
<comment type="caution">
    <text evidence="1">The sequence shown here is derived from an EMBL/GenBank/DDBJ whole genome shotgun (WGS) entry which is preliminary data.</text>
</comment>
<proteinExistence type="predicted"/>
<dbReference type="InterPro" id="IPR012597">
    <property type="entry name" value="Pheromone"/>
</dbReference>
<dbReference type="Proteomes" id="UP000184267">
    <property type="component" value="Unassembled WGS sequence"/>
</dbReference>
<dbReference type="Pfam" id="PF08015">
    <property type="entry name" value="Pheromone"/>
    <property type="match status" value="1"/>
</dbReference>
<evidence type="ECO:0000313" key="1">
    <source>
        <dbReference type="EMBL" id="OJT14431.1"/>
    </source>
</evidence>
<accession>A0A1M2W3K9</accession>
<keyword evidence="2" id="KW-1185">Reference proteome</keyword>
<protein>
    <recommendedName>
        <fullName evidence="3">Pheromone</fullName>
    </recommendedName>
</protein>
<evidence type="ECO:0000313" key="2">
    <source>
        <dbReference type="Proteomes" id="UP000184267"/>
    </source>
</evidence>
<evidence type="ECO:0008006" key="3">
    <source>
        <dbReference type="Google" id="ProtNLM"/>
    </source>
</evidence>
<organism evidence="1 2">
    <name type="scientific">Trametes pubescens</name>
    <name type="common">White-rot fungus</name>
    <dbReference type="NCBI Taxonomy" id="154538"/>
    <lineage>
        <taxon>Eukaryota</taxon>
        <taxon>Fungi</taxon>
        <taxon>Dikarya</taxon>
        <taxon>Basidiomycota</taxon>
        <taxon>Agaricomycotina</taxon>
        <taxon>Agaricomycetes</taxon>
        <taxon>Polyporales</taxon>
        <taxon>Polyporaceae</taxon>
        <taxon>Trametes</taxon>
    </lineage>
</organism>
<reference evidence="1 2" key="1">
    <citation type="submission" date="2016-10" db="EMBL/GenBank/DDBJ databases">
        <title>Genome sequence of the basidiomycete white-rot fungus Trametes pubescens.</title>
        <authorList>
            <person name="Makela M.R."/>
            <person name="Granchi Z."/>
            <person name="Peng M."/>
            <person name="De Vries R.P."/>
            <person name="Grigoriev I."/>
            <person name="Riley R."/>
            <person name="Hilden K."/>
        </authorList>
    </citation>
    <scope>NUCLEOTIDE SEQUENCE [LARGE SCALE GENOMIC DNA]</scope>
    <source>
        <strain evidence="1 2">FBCC735</strain>
    </source>
</reference>
<gene>
    <name evidence="1" type="ORF">TRAPUB_9009</name>
</gene>
<dbReference type="GO" id="GO:0016020">
    <property type="term" value="C:membrane"/>
    <property type="evidence" value="ECO:0007669"/>
    <property type="project" value="InterPro"/>
</dbReference>